<organism evidence="7 8">
    <name type="scientific">Klebsormidium nitens</name>
    <name type="common">Green alga</name>
    <name type="synonym">Ulothrix nitens</name>
    <dbReference type="NCBI Taxonomy" id="105231"/>
    <lineage>
        <taxon>Eukaryota</taxon>
        <taxon>Viridiplantae</taxon>
        <taxon>Streptophyta</taxon>
        <taxon>Klebsormidiophyceae</taxon>
        <taxon>Klebsormidiales</taxon>
        <taxon>Klebsormidiaceae</taxon>
        <taxon>Klebsormidium</taxon>
    </lineage>
</organism>
<feature type="compositionally biased region" description="Basic and acidic residues" evidence="5">
    <location>
        <begin position="306"/>
        <end position="328"/>
    </location>
</feature>
<dbReference type="GO" id="GO:0008270">
    <property type="term" value="F:zinc ion binding"/>
    <property type="evidence" value="ECO:0007669"/>
    <property type="project" value="UniProtKB-KW"/>
</dbReference>
<evidence type="ECO:0000256" key="2">
    <source>
        <dbReference type="ARBA" id="ARBA00022771"/>
    </source>
</evidence>
<feature type="compositionally biased region" description="Polar residues" evidence="5">
    <location>
        <begin position="116"/>
        <end position="131"/>
    </location>
</feature>
<dbReference type="SMART" id="SM00249">
    <property type="entry name" value="PHD"/>
    <property type="match status" value="1"/>
</dbReference>
<dbReference type="InterPro" id="IPR001965">
    <property type="entry name" value="Znf_PHD"/>
</dbReference>
<dbReference type="InterPro" id="IPR013083">
    <property type="entry name" value="Znf_RING/FYVE/PHD"/>
</dbReference>
<feature type="compositionally biased region" description="Basic and acidic residues" evidence="5">
    <location>
        <begin position="233"/>
        <end position="263"/>
    </location>
</feature>
<feature type="domain" description="PHD-type" evidence="6">
    <location>
        <begin position="364"/>
        <end position="416"/>
    </location>
</feature>
<dbReference type="SMART" id="SM01425">
    <property type="entry name" value="EsV_1_7"/>
    <property type="match status" value="3"/>
</dbReference>
<keyword evidence="1" id="KW-0479">Metal-binding</keyword>
<dbReference type="InterPro" id="IPR011011">
    <property type="entry name" value="Znf_FYVE_PHD"/>
</dbReference>
<name>A0A1Y1IAV2_KLENI</name>
<feature type="region of interest" description="Disordered" evidence="5">
    <location>
        <begin position="417"/>
        <end position="482"/>
    </location>
</feature>
<dbReference type="AlphaFoldDB" id="A0A1Y1IAV2"/>
<evidence type="ECO:0000256" key="1">
    <source>
        <dbReference type="ARBA" id="ARBA00022723"/>
    </source>
</evidence>
<feature type="compositionally biased region" description="Gly residues" evidence="5">
    <location>
        <begin position="468"/>
        <end position="482"/>
    </location>
</feature>
<reference evidence="7 8" key="1">
    <citation type="journal article" date="2014" name="Nat. Commun.">
        <title>Klebsormidium flaccidum genome reveals primary factors for plant terrestrial adaptation.</title>
        <authorList>
            <person name="Hori K."/>
            <person name="Maruyama F."/>
            <person name="Fujisawa T."/>
            <person name="Togashi T."/>
            <person name="Yamamoto N."/>
            <person name="Seo M."/>
            <person name="Sato S."/>
            <person name="Yamada T."/>
            <person name="Mori H."/>
            <person name="Tajima N."/>
            <person name="Moriyama T."/>
            <person name="Ikeuchi M."/>
            <person name="Watanabe M."/>
            <person name="Wada H."/>
            <person name="Kobayashi K."/>
            <person name="Saito M."/>
            <person name="Masuda T."/>
            <person name="Sasaki-Sekimoto Y."/>
            <person name="Mashiguchi K."/>
            <person name="Awai K."/>
            <person name="Shimojima M."/>
            <person name="Masuda S."/>
            <person name="Iwai M."/>
            <person name="Nobusawa T."/>
            <person name="Narise T."/>
            <person name="Kondo S."/>
            <person name="Saito H."/>
            <person name="Sato R."/>
            <person name="Murakawa M."/>
            <person name="Ihara Y."/>
            <person name="Oshima-Yamada Y."/>
            <person name="Ohtaka K."/>
            <person name="Satoh M."/>
            <person name="Sonobe K."/>
            <person name="Ishii M."/>
            <person name="Ohtani R."/>
            <person name="Kanamori-Sato M."/>
            <person name="Honoki R."/>
            <person name="Miyazaki D."/>
            <person name="Mochizuki H."/>
            <person name="Umetsu J."/>
            <person name="Higashi K."/>
            <person name="Shibata D."/>
            <person name="Kamiya Y."/>
            <person name="Sato N."/>
            <person name="Nakamura Y."/>
            <person name="Tabata S."/>
            <person name="Ida S."/>
            <person name="Kurokawa K."/>
            <person name="Ohta H."/>
        </authorList>
    </citation>
    <scope>NUCLEOTIDE SEQUENCE [LARGE SCALE GENOMIC DNA]</scope>
    <source>
        <strain evidence="7 8">NIES-2285</strain>
    </source>
</reference>
<evidence type="ECO:0000256" key="4">
    <source>
        <dbReference type="PROSITE-ProRule" id="PRU00146"/>
    </source>
</evidence>
<feature type="compositionally biased region" description="Basic and acidic residues" evidence="5">
    <location>
        <begin position="286"/>
        <end position="299"/>
    </location>
</feature>
<proteinExistence type="predicted"/>
<dbReference type="OMA" id="HHRENHR"/>
<evidence type="ECO:0000313" key="7">
    <source>
        <dbReference type="EMBL" id="GAQ87693.1"/>
    </source>
</evidence>
<sequence>MAQPVRQEVFFVFVPGRNGEEHCLPCLGKPEADNVRSLRKSIGKKARSAGALARSHRVSALKLVFADQLAVELVNSEPLTVLTTIFQNTSGEQWRRLGSGVQPRLVAVVKEKGVQTPETRGPPTQTDQAVQTPVRDTEGPVRRPEKRQREERVSACDGGPQAKRPKSTGADISGKANQEGAPRESRPNDASQERDGRNTESGDGVGGREAQRRSVGNTSGAAASNLAAGVEGAKPDIKRKTVKKVKIELSESSESEHPSRAEGGRGGSDVAGEPQQPPGKAPNEARAPEGRSGRARDVQSDCGVLKQEEGVERRGVVRGEGPKVDKGGGRGIGGGASREPKRPEAAVSHVRTKEMEPEGSEVDADACDECGNEENPELLVRCAEAECATVAHIYCISEEMDEVPGADWFCDGCEERNEADKTGGHQETTSARRGVKRGEAESVERLGQRRTIFRDGRGGGRGEDVQRNGGGSIHGKVARGGSGVQGAKRKAYLIGGPPTCQHEGCGRRAWYTLRGDGVYPRVCHSHKLQGMVQKTGSTCEILNCQQGAGYNFPGQKGRRRCGKHKEEGMFTLSSLCEVSGCHCVASYRSSEGQRFTRCSLHKVKGTMIPARRCKQPGCLVTGHYGYAGRGREFCKEHSARGMVHHPLVKRGPKRRR</sequence>
<keyword evidence="8" id="KW-1185">Reference proteome</keyword>
<feature type="compositionally biased region" description="Basic and acidic residues" evidence="5">
    <location>
        <begin position="181"/>
        <end position="200"/>
    </location>
</feature>
<dbReference type="Proteomes" id="UP000054558">
    <property type="component" value="Unassembled WGS sequence"/>
</dbReference>
<dbReference type="InterPro" id="IPR043822">
    <property type="entry name" value="EsV_1_7_cys"/>
</dbReference>
<evidence type="ECO:0000313" key="8">
    <source>
        <dbReference type="Proteomes" id="UP000054558"/>
    </source>
</evidence>
<protein>
    <recommendedName>
        <fullName evidence="6">PHD-type domain-containing protein</fullName>
    </recommendedName>
</protein>
<gene>
    <name evidence="7" type="ORF">KFL_003700130</name>
</gene>
<evidence type="ECO:0000259" key="6">
    <source>
        <dbReference type="PROSITE" id="PS50016"/>
    </source>
</evidence>
<dbReference type="PROSITE" id="PS50016">
    <property type="entry name" value="ZF_PHD_2"/>
    <property type="match status" value="1"/>
</dbReference>
<feature type="compositionally biased region" description="Basic and acidic residues" evidence="5">
    <location>
        <begin position="436"/>
        <end position="466"/>
    </location>
</feature>
<dbReference type="EMBL" id="DF237319">
    <property type="protein sequence ID" value="GAQ87693.1"/>
    <property type="molecule type" value="Genomic_DNA"/>
</dbReference>
<dbReference type="Pfam" id="PF19114">
    <property type="entry name" value="EsV_1_7_cys"/>
    <property type="match status" value="4"/>
</dbReference>
<accession>A0A1Y1IAV2</accession>
<dbReference type="SUPFAM" id="SSF57903">
    <property type="entry name" value="FYVE/PHD zinc finger"/>
    <property type="match status" value="1"/>
</dbReference>
<keyword evidence="2 4" id="KW-0863">Zinc-finger</keyword>
<dbReference type="InterPro" id="IPR019787">
    <property type="entry name" value="Znf_PHD-finger"/>
</dbReference>
<evidence type="ECO:0000256" key="3">
    <source>
        <dbReference type="ARBA" id="ARBA00022833"/>
    </source>
</evidence>
<keyword evidence="3" id="KW-0862">Zinc</keyword>
<feature type="region of interest" description="Disordered" evidence="5">
    <location>
        <begin position="112"/>
        <end position="364"/>
    </location>
</feature>
<dbReference type="OrthoDB" id="2441233at2759"/>
<dbReference type="Gene3D" id="3.30.40.10">
    <property type="entry name" value="Zinc/RING finger domain, C3HC4 (zinc finger)"/>
    <property type="match status" value="1"/>
</dbReference>
<evidence type="ECO:0000256" key="5">
    <source>
        <dbReference type="SAM" id="MobiDB-lite"/>
    </source>
</evidence>
<feature type="compositionally biased region" description="Basic and acidic residues" evidence="5">
    <location>
        <begin position="135"/>
        <end position="154"/>
    </location>
</feature>